<evidence type="ECO:0000256" key="7">
    <source>
        <dbReference type="ARBA" id="ARBA00023237"/>
    </source>
</evidence>
<keyword evidence="4" id="KW-0964">Secreted</keyword>
<dbReference type="InterPro" id="IPR011050">
    <property type="entry name" value="Pectin_lyase_fold/virulence"/>
</dbReference>
<evidence type="ECO:0000313" key="8">
    <source>
        <dbReference type="EMBL" id="MBE6510148.1"/>
    </source>
</evidence>
<organism evidence="8 9">
    <name type="scientific">Methanobrevibacter millerae</name>
    <dbReference type="NCBI Taxonomy" id="230361"/>
    <lineage>
        <taxon>Archaea</taxon>
        <taxon>Methanobacteriati</taxon>
        <taxon>Methanobacteriota</taxon>
        <taxon>Methanomada group</taxon>
        <taxon>Methanobacteria</taxon>
        <taxon>Methanobacteriales</taxon>
        <taxon>Methanobacteriaceae</taxon>
        <taxon>Methanobrevibacter</taxon>
    </lineage>
</organism>
<dbReference type="Proteomes" id="UP000713479">
    <property type="component" value="Unassembled WGS sequence"/>
</dbReference>
<protein>
    <recommendedName>
        <fullName evidence="10">Adhesin-like protein</fullName>
    </recommendedName>
</protein>
<dbReference type="Gene3D" id="2.60.40.10">
    <property type="entry name" value="Immunoglobulins"/>
    <property type="match status" value="3"/>
</dbReference>
<dbReference type="InterPro" id="IPR013783">
    <property type="entry name" value="Ig-like_fold"/>
</dbReference>
<accession>A0A8T3VP06</accession>
<comment type="caution">
    <text evidence="8">The sequence shown here is derived from an EMBL/GenBank/DDBJ whole genome shotgun (WGS) entry which is preliminary data.</text>
</comment>
<dbReference type="Pfam" id="PF02415">
    <property type="entry name" value="Chlam_PMP"/>
    <property type="match status" value="2"/>
</dbReference>
<dbReference type="AlphaFoldDB" id="A0A8T3VP06"/>
<proteinExistence type="predicted"/>
<dbReference type="GO" id="GO:0005576">
    <property type="term" value="C:extracellular region"/>
    <property type="evidence" value="ECO:0007669"/>
    <property type="project" value="UniProtKB-SubCell"/>
</dbReference>
<evidence type="ECO:0000256" key="4">
    <source>
        <dbReference type="ARBA" id="ARBA00022525"/>
    </source>
</evidence>
<evidence type="ECO:0000313" key="9">
    <source>
        <dbReference type="Proteomes" id="UP000713479"/>
    </source>
</evidence>
<comment type="subcellular location">
    <subcellularLocation>
        <location evidence="1">Cell envelope</location>
    </subcellularLocation>
    <subcellularLocation>
        <location evidence="2">Cell outer membrane</location>
    </subcellularLocation>
    <subcellularLocation>
        <location evidence="3">Secreted</location>
    </subcellularLocation>
</comment>
<gene>
    <name evidence="8" type="ORF">E7Z74_02590</name>
</gene>
<keyword evidence="6" id="KW-0472">Membrane</keyword>
<reference evidence="8" key="1">
    <citation type="submission" date="2019-04" db="EMBL/GenBank/DDBJ databases">
        <title>Evolution of Biomass-Degrading Anaerobic Consortia Revealed by Metagenomics.</title>
        <authorList>
            <person name="Peng X."/>
        </authorList>
    </citation>
    <scope>NUCLEOTIDE SEQUENCE</scope>
    <source>
        <strain evidence="8">SIG13</strain>
    </source>
</reference>
<name>A0A8T3VP06_9EURY</name>
<evidence type="ECO:0000256" key="3">
    <source>
        <dbReference type="ARBA" id="ARBA00004613"/>
    </source>
</evidence>
<keyword evidence="7" id="KW-0998">Cell outer membrane</keyword>
<evidence type="ECO:0008006" key="10">
    <source>
        <dbReference type="Google" id="ProtNLM"/>
    </source>
</evidence>
<keyword evidence="5" id="KW-0732">Signal</keyword>
<evidence type="ECO:0000256" key="2">
    <source>
        <dbReference type="ARBA" id="ARBA00004442"/>
    </source>
</evidence>
<dbReference type="InterPro" id="IPR003368">
    <property type="entry name" value="POMP_repeat"/>
</dbReference>
<sequence>MIMIKKIFLFLICLSCFLILMSSACAADLNSTDNSIEIDEDGSIISTDVSETFDNLRKAINMSNQISLTSDIINTDDYEIFINDNITINGNGYVIDGNKMGRLFTIYNGGQLTLINAKLTNGDLSFDRINDFDGGAIYNEGTLIIKDCEFYGNYAHNGGAIANDNEATTMLYGTNYFHDNSVWQDGGAIANTGGSSLIIKGNNTFASNYAFFLGTASIPVDEGKGGAILNAFASPNNPSKKSYLYIEGETIFKSNVVNSDGGAIFNHQAIANITGKNTFAGNQGMHEYSKGGAINNENATLYLSGDNLFQSNKAYRGGAIDNNLFDSVMTIDGKNQFIDNTGNMGGAISNQESIRLNIYGENTFTNNRANFGAGANIGGAIYSFRSYLNIDAKNTFTNNNAAGSGGAIYFAHDMFSMKGTNTFKSNSAPMGGAILLINTPRVDLVGKNVFDSNTASTSGGAIRANNVFELILGNHNYFTNNKASHGGGAIYTQSSVLNTQGSYFEGNSAQYGGAIFLEDTAFAGNYNIFKNNVASITGSDIESYQSSINSLEFNYWNSQNKVSQNNIHNYDVSNIKNWVILDLSIPPEIKQNINTEVVSFKDNNHANLKGEMPDYAEVDIYPNFNPSKVVVSKNVGISKFTGNLGEVTVSADAHDFFAMKRTEVVDGRVKTSLNANNIILNEPVSSVNYDVILTDVTGNALSGKTIVINVGGVKYTKTTDNKGKASLTLNNLENGYYEIVSSYAGESNYYYGSSITNTIICMFDNESTTNLVGKDFEMYYKDGSRYVVTLTDEDHNPLASKDVKFIINGVVYTRVTDSEGNASIALNLDAGEVNITAVFAGDNENGFAFTQNTVTIKSTIDGWDIVKYFRNGTQYYAKFIDSKGNPLKNTDVRFNINGVLYTRTTNESGYARMNINLNPGEYIITAMHPNGETHGNKITVLSILEGNDLVKYYRNDSQYYIKVLNDDGTPAKKGETVKFNINGVFYNRSVDENGFAKLNINLNPGDYIITAEYKGLQYSNNIKVLPILTAEDLLMKYKDGRRFKAKLVDGQGNPLSGKTIQFNVNGMFYSRTTNDEGYAALNINLMPGNYIITSSYDAARISNRISISQ</sequence>
<dbReference type="EMBL" id="SUTF01000003">
    <property type="protein sequence ID" value="MBE6510148.1"/>
    <property type="molecule type" value="Genomic_DNA"/>
</dbReference>
<dbReference type="PROSITE" id="PS51257">
    <property type="entry name" value="PROKAR_LIPOPROTEIN"/>
    <property type="match status" value="1"/>
</dbReference>
<evidence type="ECO:0000256" key="6">
    <source>
        <dbReference type="ARBA" id="ARBA00023136"/>
    </source>
</evidence>
<evidence type="ECO:0000256" key="5">
    <source>
        <dbReference type="ARBA" id="ARBA00022729"/>
    </source>
</evidence>
<evidence type="ECO:0000256" key="1">
    <source>
        <dbReference type="ARBA" id="ARBA00004196"/>
    </source>
</evidence>
<dbReference type="NCBIfam" id="TIGR01376">
    <property type="entry name" value="POMP_repeat"/>
    <property type="match status" value="3"/>
</dbReference>
<dbReference type="SUPFAM" id="SSF51126">
    <property type="entry name" value="Pectin lyase-like"/>
    <property type="match status" value="1"/>
</dbReference>